<sequence>MTLRPAPLNFTLLGTRRCGGAGVGRTARRYGVPLRPPVPPQRHDCPQLGQRGASGVRLPAAPNEAASLPRSRRPVDAYGGEGTCRGVSARSGRRKERVPI</sequence>
<proteinExistence type="predicted"/>
<protein>
    <submittedName>
        <fullName evidence="2">Uncharacterized protein</fullName>
    </submittedName>
</protein>
<name>A0A2U9PCQ1_STRAS</name>
<keyword evidence="3" id="KW-1185">Reference proteome</keyword>
<reference evidence="2 3" key="1">
    <citation type="submission" date="2018-06" db="EMBL/GenBank/DDBJ databases">
        <title>The complete genome sequence of a nosiheptide producer Streptomyces actuosus ATCC 25421: deducing the ability of producing a new class III lantibiotics.</title>
        <authorList>
            <person name="Liu W."/>
            <person name="Sun F."/>
            <person name="Hu Y."/>
        </authorList>
    </citation>
    <scope>NUCLEOTIDE SEQUENCE [LARGE SCALE GENOMIC DNA]</scope>
    <source>
        <strain evidence="2 3">ATCC 25421</strain>
    </source>
</reference>
<feature type="compositionally biased region" description="Basic residues" evidence="1">
    <location>
        <begin position="91"/>
        <end position="100"/>
    </location>
</feature>
<evidence type="ECO:0000256" key="1">
    <source>
        <dbReference type="SAM" id="MobiDB-lite"/>
    </source>
</evidence>
<evidence type="ECO:0000313" key="3">
    <source>
        <dbReference type="Proteomes" id="UP000247634"/>
    </source>
</evidence>
<dbReference type="Proteomes" id="UP000247634">
    <property type="component" value="Chromosome"/>
</dbReference>
<accession>A0A2U9PCQ1</accession>
<dbReference type="OrthoDB" id="4338369at2"/>
<dbReference type="AlphaFoldDB" id="A0A2U9PCQ1"/>
<dbReference type="EMBL" id="CP029788">
    <property type="protein sequence ID" value="AWT47640.1"/>
    <property type="molecule type" value="Genomic_DNA"/>
</dbReference>
<evidence type="ECO:0000313" key="2">
    <source>
        <dbReference type="EMBL" id="AWT47640.1"/>
    </source>
</evidence>
<feature type="region of interest" description="Disordered" evidence="1">
    <location>
        <begin position="29"/>
        <end position="100"/>
    </location>
</feature>
<organism evidence="2 3">
    <name type="scientific">Streptomyces actuosus</name>
    <dbReference type="NCBI Taxonomy" id="1885"/>
    <lineage>
        <taxon>Bacteria</taxon>
        <taxon>Bacillati</taxon>
        <taxon>Actinomycetota</taxon>
        <taxon>Actinomycetes</taxon>
        <taxon>Kitasatosporales</taxon>
        <taxon>Streptomycetaceae</taxon>
        <taxon>Streptomyces</taxon>
    </lineage>
</organism>
<gene>
    <name evidence="2" type="ORF">DMT42_16940</name>
</gene>
<dbReference type="KEGG" id="sact:DMT42_16940"/>